<gene>
    <name evidence="2" type="ORF">Taro_054362</name>
</gene>
<dbReference type="Proteomes" id="UP000652761">
    <property type="component" value="Unassembled WGS sequence"/>
</dbReference>
<name>A0A843XQ78_COLES</name>
<dbReference type="EMBL" id="NMUH01010865">
    <property type="protein sequence ID" value="MQM21323.1"/>
    <property type="molecule type" value="Genomic_DNA"/>
</dbReference>
<accession>A0A843XQ78</accession>
<feature type="non-terminal residue" evidence="2">
    <location>
        <position position="1"/>
    </location>
</feature>
<feature type="region of interest" description="Disordered" evidence="1">
    <location>
        <begin position="25"/>
        <end position="63"/>
    </location>
</feature>
<evidence type="ECO:0000313" key="3">
    <source>
        <dbReference type="Proteomes" id="UP000652761"/>
    </source>
</evidence>
<feature type="compositionally biased region" description="Basic and acidic residues" evidence="1">
    <location>
        <begin position="49"/>
        <end position="58"/>
    </location>
</feature>
<organism evidence="2 3">
    <name type="scientific">Colocasia esculenta</name>
    <name type="common">Wild taro</name>
    <name type="synonym">Arum esculentum</name>
    <dbReference type="NCBI Taxonomy" id="4460"/>
    <lineage>
        <taxon>Eukaryota</taxon>
        <taxon>Viridiplantae</taxon>
        <taxon>Streptophyta</taxon>
        <taxon>Embryophyta</taxon>
        <taxon>Tracheophyta</taxon>
        <taxon>Spermatophyta</taxon>
        <taxon>Magnoliopsida</taxon>
        <taxon>Liliopsida</taxon>
        <taxon>Araceae</taxon>
        <taxon>Aroideae</taxon>
        <taxon>Colocasieae</taxon>
        <taxon>Colocasia</taxon>
    </lineage>
</organism>
<protein>
    <submittedName>
        <fullName evidence="2">Uncharacterized protein</fullName>
    </submittedName>
</protein>
<keyword evidence="3" id="KW-1185">Reference proteome</keyword>
<reference evidence="2" key="1">
    <citation type="submission" date="2017-07" db="EMBL/GenBank/DDBJ databases">
        <title>Taro Niue Genome Assembly and Annotation.</title>
        <authorList>
            <person name="Atibalentja N."/>
            <person name="Keating K."/>
            <person name="Fields C.J."/>
        </authorList>
    </citation>
    <scope>NUCLEOTIDE SEQUENCE</scope>
    <source>
        <strain evidence="2">Niue_2</strain>
        <tissue evidence="2">Leaf</tissue>
    </source>
</reference>
<sequence length="111" mass="12474">RFRFLGGKLWPFYRRRVGIRAHRELLPPSGSGIRAPDRKSPSLAQGRPGRSEDSELGPRGRFRSPSVEISTFYRSGAKIGVLVAFRAPGSEFHETGVFSTGSERRFRRVVT</sequence>
<comment type="caution">
    <text evidence="2">The sequence shown here is derived from an EMBL/GenBank/DDBJ whole genome shotgun (WGS) entry which is preliminary data.</text>
</comment>
<proteinExistence type="predicted"/>
<evidence type="ECO:0000256" key="1">
    <source>
        <dbReference type="SAM" id="MobiDB-lite"/>
    </source>
</evidence>
<dbReference type="AlphaFoldDB" id="A0A843XQ78"/>
<evidence type="ECO:0000313" key="2">
    <source>
        <dbReference type="EMBL" id="MQM21323.1"/>
    </source>
</evidence>